<protein>
    <submittedName>
        <fullName evidence="2">Uncharacterized protein</fullName>
    </submittedName>
</protein>
<feature type="region of interest" description="Disordered" evidence="1">
    <location>
        <begin position="69"/>
        <end position="103"/>
    </location>
</feature>
<keyword evidence="3" id="KW-1185">Reference proteome</keyword>
<evidence type="ECO:0000313" key="3">
    <source>
        <dbReference type="Proteomes" id="UP000250140"/>
    </source>
</evidence>
<name>A0A8E2EQ56_9PEZI</name>
<dbReference type="OrthoDB" id="3786150at2759"/>
<feature type="region of interest" description="Disordered" evidence="1">
    <location>
        <begin position="353"/>
        <end position="409"/>
    </location>
</feature>
<organism evidence="2 3">
    <name type="scientific">Glonium stellatum</name>
    <dbReference type="NCBI Taxonomy" id="574774"/>
    <lineage>
        <taxon>Eukaryota</taxon>
        <taxon>Fungi</taxon>
        <taxon>Dikarya</taxon>
        <taxon>Ascomycota</taxon>
        <taxon>Pezizomycotina</taxon>
        <taxon>Dothideomycetes</taxon>
        <taxon>Pleosporomycetidae</taxon>
        <taxon>Gloniales</taxon>
        <taxon>Gloniaceae</taxon>
        <taxon>Glonium</taxon>
    </lineage>
</organism>
<evidence type="ECO:0000256" key="1">
    <source>
        <dbReference type="SAM" id="MobiDB-lite"/>
    </source>
</evidence>
<dbReference type="EMBL" id="KV750973">
    <property type="protein sequence ID" value="OCL02323.1"/>
    <property type="molecule type" value="Genomic_DNA"/>
</dbReference>
<proteinExistence type="predicted"/>
<reference evidence="2 3" key="1">
    <citation type="journal article" date="2016" name="Nat. Commun.">
        <title>Ectomycorrhizal ecology is imprinted in the genome of the dominant symbiotic fungus Cenococcum geophilum.</title>
        <authorList>
            <consortium name="DOE Joint Genome Institute"/>
            <person name="Peter M."/>
            <person name="Kohler A."/>
            <person name="Ohm R.A."/>
            <person name="Kuo A."/>
            <person name="Krutzmann J."/>
            <person name="Morin E."/>
            <person name="Arend M."/>
            <person name="Barry K.W."/>
            <person name="Binder M."/>
            <person name="Choi C."/>
            <person name="Clum A."/>
            <person name="Copeland A."/>
            <person name="Grisel N."/>
            <person name="Haridas S."/>
            <person name="Kipfer T."/>
            <person name="LaButti K."/>
            <person name="Lindquist E."/>
            <person name="Lipzen A."/>
            <person name="Maire R."/>
            <person name="Meier B."/>
            <person name="Mihaltcheva S."/>
            <person name="Molinier V."/>
            <person name="Murat C."/>
            <person name="Poggeler S."/>
            <person name="Quandt C.A."/>
            <person name="Sperisen C."/>
            <person name="Tritt A."/>
            <person name="Tisserant E."/>
            <person name="Crous P.W."/>
            <person name="Henrissat B."/>
            <person name="Nehls U."/>
            <person name="Egli S."/>
            <person name="Spatafora J.W."/>
            <person name="Grigoriev I.V."/>
            <person name="Martin F.M."/>
        </authorList>
    </citation>
    <scope>NUCLEOTIDE SEQUENCE [LARGE SCALE GENOMIC DNA]</scope>
    <source>
        <strain evidence="2 3">CBS 207.34</strain>
    </source>
</reference>
<feature type="compositionally biased region" description="Polar residues" evidence="1">
    <location>
        <begin position="371"/>
        <end position="381"/>
    </location>
</feature>
<dbReference type="AlphaFoldDB" id="A0A8E2EQ56"/>
<gene>
    <name evidence="2" type="ORF">AOQ84DRAFT_423606</name>
</gene>
<accession>A0A8E2EQ56</accession>
<dbReference type="Proteomes" id="UP000250140">
    <property type="component" value="Unassembled WGS sequence"/>
</dbReference>
<evidence type="ECO:0000313" key="2">
    <source>
        <dbReference type="EMBL" id="OCL02323.1"/>
    </source>
</evidence>
<sequence length="531" mass="60469">MATLSEREARTTSSDTTVKRIKLILKNTAPKPKKIKLILKNTAPNLKKTRCPLRATSFALRKAADIERRESAPTTVEFNTAEGYDSSNSVSAGQKRKRTLSGTLHNTKVKASLTVAAITSFQKSPPKAPAKDLFADINHNSNKVAPEQNGNWGTHPWAIPYDHLGSPPARLSNAQVTPSLFEDRKSRFVTGQFQKVNGKIINQASKLVLPLMDMRADKKSSLPRNQPIYWSYPEPKNWNDPRSIKILNDRRREAIKRVTCDVPWEQEEREYLVELFQEKPDISIKELAERFNYRFRGDFIGDGFCGHPLIEVQVNRVDLDELRGSRTLECIRAEYLEHKAEYDAGIVPEIKKTGRGQGTKKEGLDALNGAISRQTPETQGSFRGPKTPTPKKPSKPRVRKIPKAEKTKVEKPKCKKSDVTNFAESFTLEERSWIAEITSAYPKLTMLDLKKQFNRKCEEMDLANNLERRKGRTLVQIKEEFKHFEGLYRKGITPGGPGYEAFVKDPSEAKMWYELSEDENMYGDEEEEEEL</sequence>
<feature type="compositionally biased region" description="Basic residues" evidence="1">
    <location>
        <begin position="392"/>
        <end position="401"/>
    </location>
</feature>